<organism evidence="11 12">
    <name type="scientific">Daphnia pulex</name>
    <name type="common">Water flea</name>
    <dbReference type="NCBI Taxonomy" id="6669"/>
    <lineage>
        <taxon>Eukaryota</taxon>
        <taxon>Metazoa</taxon>
        <taxon>Ecdysozoa</taxon>
        <taxon>Arthropoda</taxon>
        <taxon>Crustacea</taxon>
        <taxon>Branchiopoda</taxon>
        <taxon>Diplostraca</taxon>
        <taxon>Cladocera</taxon>
        <taxon>Anomopoda</taxon>
        <taxon>Daphniidae</taxon>
        <taxon>Daphnia</taxon>
    </lineage>
</organism>
<keyword evidence="5 9" id="KW-1133">Transmembrane helix</keyword>
<dbReference type="HOGENOM" id="CLU_007257_4_2_1"/>
<dbReference type="InParanoid" id="E9GDR0"/>
<dbReference type="KEGG" id="dpx:DAPPUDRAFT_101550"/>
<evidence type="ECO:0000256" key="9">
    <source>
        <dbReference type="SAM" id="Phobius"/>
    </source>
</evidence>
<dbReference type="Gene3D" id="1.10.287.70">
    <property type="match status" value="1"/>
</dbReference>
<dbReference type="GO" id="GO:0005886">
    <property type="term" value="C:plasma membrane"/>
    <property type="evidence" value="ECO:0007669"/>
    <property type="project" value="UniProtKB-SubCell"/>
</dbReference>
<keyword evidence="12" id="KW-1185">Reference proteome</keyword>
<dbReference type="GO" id="GO:0015276">
    <property type="term" value="F:ligand-gated monoatomic ion channel activity"/>
    <property type="evidence" value="ECO:0007669"/>
    <property type="project" value="InterPro"/>
</dbReference>
<keyword evidence="3" id="KW-1003">Cell membrane</keyword>
<comment type="similarity">
    <text evidence="2">Belongs to the glutamate-gated ion channel (TC 1.A.10.1) family.</text>
</comment>
<evidence type="ECO:0000313" key="11">
    <source>
        <dbReference type="EMBL" id="EFX82125.1"/>
    </source>
</evidence>
<dbReference type="AlphaFoldDB" id="E9GDR0"/>
<proteinExistence type="inferred from homology"/>
<dbReference type="PANTHER" id="PTHR42643">
    <property type="entry name" value="IONOTROPIC RECEPTOR 20A-RELATED"/>
    <property type="match status" value="1"/>
</dbReference>
<evidence type="ECO:0000256" key="7">
    <source>
        <dbReference type="ARBA" id="ARBA00023170"/>
    </source>
</evidence>
<dbReference type="InterPro" id="IPR001320">
    <property type="entry name" value="Iontro_rcpt_C"/>
</dbReference>
<evidence type="ECO:0000259" key="10">
    <source>
        <dbReference type="Pfam" id="PF00060"/>
    </source>
</evidence>
<dbReference type="SUPFAM" id="SSF53850">
    <property type="entry name" value="Periplasmic binding protein-like II"/>
    <property type="match status" value="1"/>
</dbReference>
<evidence type="ECO:0000256" key="6">
    <source>
        <dbReference type="ARBA" id="ARBA00023136"/>
    </source>
</evidence>
<feature type="transmembrane region" description="Helical" evidence="9">
    <location>
        <begin position="7"/>
        <end position="28"/>
    </location>
</feature>
<keyword evidence="7" id="KW-0675">Receptor</keyword>
<name>E9GDR0_DAPPU</name>
<evidence type="ECO:0000256" key="4">
    <source>
        <dbReference type="ARBA" id="ARBA00022692"/>
    </source>
</evidence>
<feature type="transmembrane region" description="Helical" evidence="9">
    <location>
        <begin position="175"/>
        <end position="197"/>
    </location>
</feature>
<feature type="transmembrane region" description="Helical" evidence="9">
    <location>
        <begin position="92"/>
        <end position="112"/>
    </location>
</feature>
<evidence type="ECO:0000256" key="5">
    <source>
        <dbReference type="ARBA" id="ARBA00022989"/>
    </source>
</evidence>
<feature type="transmembrane region" description="Helical" evidence="9">
    <location>
        <begin position="329"/>
        <end position="349"/>
    </location>
</feature>
<dbReference type="GO" id="GO:0050906">
    <property type="term" value="P:detection of stimulus involved in sensory perception"/>
    <property type="evidence" value="ECO:0007669"/>
    <property type="project" value="UniProtKB-ARBA"/>
</dbReference>
<dbReference type="Proteomes" id="UP000000305">
    <property type="component" value="Unassembled WGS sequence"/>
</dbReference>
<dbReference type="EMBL" id="GL732540">
    <property type="protein sequence ID" value="EFX82125.1"/>
    <property type="molecule type" value="Genomic_DNA"/>
</dbReference>
<dbReference type="OrthoDB" id="6375714at2759"/>
<keyword evidence="6 9" id="KW-0472">Membrane</keyword>
<sequence length="386" mass="43263">MSSPFSFPIFVIVCFAIWSRFSVLSLQYNPLNSQHLRVIWKSDFLMTSVAPTFERVKLADLTVPWMYDCNDLLFAVHDDTANINAIVKPFQWPVWLGMLISMIVVITILNVLKDRLLLKKDSASECDPINTNKPEIHNPIKKGDGKQLLYVFGMLLSQGGPCTSKRLPFRLVAGVWTLAAFIFVQAYTSTLFTYVLAPVNHPLIDSMHDVAESTDVNLLIRFGSTMDVIVMGISYHLEAIKNNFEKTRKCGLQLAGDCFLSSSVNFALQKHSPYTDTMNKGLLDLLQTGMIDHWESWVRPMPRQCMANVKTGYYKKPETKQTAISLKNLTGAFVVLSVGLSISFLAFLVERIISMMNDGNFITIATSSSEISNQPTDSIFVDGVCD</sequence>
<keyword evidence="8" id="KW-0325">Glycoprotein</keyword>
<dbReference type="PhylomeDB" id="E9GDR0"/>
<dbReference type="FunFam" id="1.10.287.70:FF:000302">
    <property type="entry name" value="Uncharacterized protein"/>
    <property type="match status" value="1"/>
</dbReference>
<gene>
    <name evidence="11" type="ORF">DAPPUDRAFT_101550</name>
</gene>
<comment type="subcellular location">
    <subcellularLocation>
        <location evidence="1">Cell membrane</location>
        <topology evidence="1">Multi-pass membrane protein</topology>
    </subcellularLocation>
</comment>
<evidence type="ECO:0000256" key="2">
    <source>
        <dbReference type="ARBA" id="ARBA00008685"/>
    </source>
</evidence>
<keyword evidence="4 9" id="KW-0812">Transmembrane</keyword>
<dbReference type="InterPro" id="IPR052192">
    <property type="entry name" value="Insect_Ionotropic_Sensory_Rcpt"/>
</dbReference>
<dbReference type="PANTHER" id="PTHR42643:SF24">
    <property type="entry name" value="IONOTROPIC RECEPTOR 60A"/>
    <property type="match status" value="1"/>
</dbReference>
<dbReference type="Pfam" id="PF00060">
    <property type="entry name" value="Lig_chan"/>
    <property type="match status" value="1"/>
</dbReference>
<evidence type="ECO:0000313" key="12">
    <source>
        <dbReference type="Proteomes" id="UP000000305"/>
    </source>
</evidence>
<evidence type="ECO:0000256" key="3">
    <source>
        <dbReference type="ARBA" id="ARBA00022475"/>
    </source>
</evidence>
<evidence type="ECO:0000256" key="8">
    <source>
        <dbReference type="ARBA" id="ARBA00023180"/>
    </source>
</evidence>
<dbReference type="FunCoup" id="E9GDR0">
    <property type="interactions" value="63"/>
</dbReference>
<protein>
    <recommendedName>
        <fullName evidence="10">Ionotropic glutamate receptor C-terminal domain-containing protein</fullName>
    </recommendedName>
</protein>
<feature type="domain" description="Ionotropic glutamate receptor C-terminal" evidence="10">
    <location>
        <begin position="92"/>
        <end position="340"/>
    </location>
</feature>
<accession>E9GDR0</accession>
<evidence type="ECO:0000256" key="1">
    <source>
        <dbReference type="ARBA" id="ARBA00004651"/>
    </source>
</evidence>
<dbReference type="eggNOG" id="KOG1052">
    <property type="taxonomic scope" value="Eukaryota"/>
</dbReference>
<reference evidence="11 12" key="1">
    <citation type="journal article" date="2011" name="Science">
        <title>The ecoresponsive genome of Daphnia pulex.</title>
        <authorList>
            <person name="Colbourne J.K."/>
            <person name="Pfrender M.E."/>
            <person name="Gilbert D."/>
            <person name="Thomas W.K."/>
            <person name="Tucker A."/>
            <person name="Oakley T.H."/>
            <person name="Tokishita S."/>
            <person name="Aerts A."/>
            <person name="Arnold G.J."/>
            <person name="Basu M.K."/>
            <person name="Bauer D.J."/>
            <person name="Caceres C.E."/>
            <person name="Carmel L."/>
            <person name="Casola C."/>
            <person name="Choi J.H."/>
            <person name="Detter J.C."/>
            <person name="Dong Q."/>
            <person name="Dusheyko S."/>
            <person name="Eads B.D."/>
            <person name="Frohlich T."/>
            <person name="Geiler-Samerotte K.A."/>
            <person name="Gerlach D."/>
            <person name="Hatcher P."/>
            <person name="Jogdeo S."/>
            <person name="Krijgsveld J."/>
            <person name="Kriventseva E.V."/>
            <person name="Kultz D."/>
            <person name="Laforsch C."/>
            <person name="Lindquist E."/>
            <person name="Lopez J."/>
            <person name="Manak J.R."/>
            <person name="Muller J."/>
            <person name="Pangilinan J."/>
            <person name="Patwardhan R.P."/>
            <person name="Pitluck S."/>
            <person name="Pritham E.J."/>
            <person name="Rechtsteiner A."/>
            <person name="Rho M."/>
            <person name="Rogozin I.B."/>
            <person name="Sakarya O."/>
            <person name="Salamov A."/>
            <person name="Schaack S."/>
            <person name="Shapiro H."/>
            <person name="Shiga Y."/>
            <person name="Skalitzky C."/>
            <person name="Smith Z."/>
            <person name="Souvorov A."/>
            <person name="Sung W."/>
            <person name="Tang Z."/>
            <person name="Tsuchiya D."/>
            <person name="Tu H."/>
            <person name="Vos H."/>
            <person name="Wang M."/>
            <person name="Wolf Y.I."/>
            <person name="Yamagata H."/>
            <person name="Yamada T."/>
            <person name="Ye Y."/>
            <person name="Shaw J.R."/>
            <person name="Andrews J."/>
            <person name="Crease T.J."/>
            <person name="Tang H."/>
            <person name="Lucas S.M."/>
            <person name="Robertson H.M."/>
            <person name="Bork P."/>
            <person name="Koonin E.V."/>
            <person name="Zdobnov E.M."/>
            <person name="Grigoriev I.V."/>
            <person name="Lynch M."/>
            <person name="Boore J.L."/>
        </authorList>
    </citation>
    <scope>NUCLEOTIDE SEQUENCE [LARGE SCALE GENOMIC DNA]</scope>
</reference>